<dbReference type="InterPro" id="IPR050109">
    <property type="entry name" value="HTH-type_TetR-like_transc_reg"/>
</dbReference>
<keyword evidence="1 2" id="KW-0238">DNA-binding</keyword>
<accession>A0A4R2NDL6</accession>
<dbReference type="PROSITE" id="PS50977">
    <property type="entry name" value="HTH_TETR_2"/>
    <property type="match status" value="1"/>
</dbReference>
<evidence type="ECO:0000313" key="4">
    <source>
        <dbReference type="EMBL" id="TCP19303.1"/>
    </source>
</evidence>
<sequence length="190" mass="21661">MTSKTGKKIIQATLALIQEKGFKATTTRMIAERAGVNEVTLFRHFGNKKGIVEAAVVQESETSFDKLQEKLEGHLERDLMTLGESILNYLFDKKDQISIALKEPSIFLGVMDQIVSNRERLKKIITDYFTDMKNRQQITDINCDVQAEIFLLMIMGYFLNMIKFGEQVTAIDRSTFLQHSVTTFIQGIGR</sequence>
<dbReference type="Proteomes" id="UP000295416">
    <property type="component" value="Unassembled WGS sequence"/>
</dbReference>
<dbReference type="PRINTS" id="PR00455">
    <property type="entry name" value="HTHTETR"/>
</dbReference>
<dbReference type="OrthoDB" id="277085at2"/>
<organism evidence="4 5">
    <name type="scientific">Scopulibacillus darangshiensis</name>
    <dbReference type="NCBI Taxonomy" id="442528"/>
    <lineage>
        <taxon>Bacteria</taxon>
        <taxon>Bacillati</taxon>
        <taxon>Bacillota</taxon>
        <taxon>Bacilli</taxon>
        <taxon>Bacillales</taxon>
        <taxon>Sporolactobacillaceae</taxon>
        <taxon>Scopulibacillus</taxon>
    </lineage>
</organism>
<dbReference type="PANTHER" id="PTHR30055:SF226">
    <property type="entry name" value="HTH-TYPE TRANSCRIPTIONAL REGULATOR PKSA"/>
    <property type="match status" value="1"/>
</dbReference>
<dbReference type="GO" id="GO:0000976">
    <property type="term" value="F:transcription cis-regulatory region binding"/>
    <property type="evidence" value="ECO:0007669"/>
    <property type="project" value="TreeGrafter"/>
</dbReference>
<proteinExistence type="predicted"/>
<dbReference type="SUPFAM" id="SSF46689">
    <property type="entry name" value="Homeodomain-like"/>
    <property type="match status" value="1"/>
</dbReference>
<reference evidence="4 5" key="1">
    <citation type="submission" date="2019-03" db="EMBL/GenBank/DDBJ databases">
        <title>Genomic Encyclopedia of Type Strains, Phase IV (KMG-IV): sequencing the most valuable type-strain genomes for metagenomic binning, comparative biology and taxonomic classification.</title>
        <authorList>
            <person name="Goeker M."/>
        </authorList>
    </citation>
    <scope>NUCLEOTIDE SEQUENCE [LARGE SCALE GENOMIC DNA]</scope>
    <source>
        <strain evidence="4 5">DSM 19377</strain>
    </source>
</reference>
<name>A0A4R2NDL6_9BACL</name>
<evidence type="ECO:0000313" key="5">
    <source>
        <dbReference type="Proteomes" id="UP000295416"/>
    </source>
</evidence>
<feature type="DNA-binding region" description="H-T-H motif" evidence="2">
    <location>
        <begin position="26"/>
        <end position="45"/>
    </location>
</feature>
<protein>
    <submittedName>
        <fullName evidence="4">TetR family transcriptional regulator</fullName>
    </submittedName>
</protein>
<dbReference type="Gene3D" id="1.10.357.10">
    <property type="entry name" value="Tetracycline Repressor, domain 2"/>
    <property type="match status" value="1"/>
</dbReference>
<dbReference type="PANTHER" id="PTHR30055">
    <property type="entry name" value="HTH-TYPE TRANSCRIPTIONAL REGULATOR RUTR"/>
    <property type="match status" value="1"/>
</dbReference>
<keyword evidence="5" id="KW-1185">Reference proteome</keyword>
<dbReference type="RefSeq" id="WP_132748412.1">
    <property type="nucleotide sequence ID" value="NZ_SLXK01000064.1"/>
</dbReference>
<evidence type="ECO:0000259" key="3">
    <source>
        <dbReference type="PROSITE" id="PS50977"/>
    </source>
</evidence>
<evidence type="ECO:0000256" key="2">
    <source>
        <dbReference type="PROSITE-ProRule" id="PRU00335"/>
    </source>
</evidence>
<dbReference type="GO" id="GO:0003700">
    <property type="term" value="F:DNA-binding transcription factor activity"/>
    <property type="evidence" value="ECO:0007669"/>
    <property type="project" value="TreeGrafter"/>
</dbReference>
<evidence type="ECO:0000256" key="1">
    <source>
        <dbReference type="ARBA" id="ARBA00023125"/>
    </source>
</evidence>
<comment type="caution">
    <text evidence="4">The sequence shown here is derived from an EMBL/GenBank/DDBJ whole genome shotgun (WGS) entry which is preliminary data.</text>
</comment>
<dbReference type="EMBL" id="SLXK01000064">
    <property type="protein sequence ID" value="TCP19303.1"/>
    <property type="molecule type" value="Genomic_DNA"/>
</dbReference>
<dbReference type="Pfam" id="PF00440">
    <property type="entry name" value="TetR_N"/>
    <property type="match status" value="1"/>
</dbReference>
<dbReference type="InterPro" id="IPR009057">
    <property type="entry name" value="Homeodomain-like_sf"/>
</dbReference>
<feature type="domain" description="HTH tetR-type" evidence="3">
    <location>
        <begin position="3"/>
        <end position="63"/>
    </location>
</feature>
<gene>
    <name evidence="4" type="ORF">EV207_1641</name>
</gene>
<dbReference type="AlphaFoldDB" id="A0A4R2NDL6"/>
<dbReference type="InterPro" id="IPR001647">
    <property type="entry name" value="HTH_TetR"/>
</dbReference>